<reference evidence="2" key="1">
    <citation type="submission" date="2025-08" db="UniProtKB">
        <authorList>
            <consortium name="Ensembl"/>
        </authorList>
    </citation>
    <scope>IDENTIFICATION</scope>
</reference>
<feature type="transmembrane region" description="Helical" evidence="1">
    <location>
        <begin position="42"/>
        <end position="60"/>
    </location>
</feature>
<keyword evidence="1" id="KW-0812">Transmembrane</keyword>
<evidence type="ECO:0000313" key="3">
    <source>
        <dbReference type="Proteomes" id="UP000694723"/>
    </source>
</evidence>
<accession>A0A8D2BIU7</accession>
<keyword evidence="1" id="KW-1133">Transmembrane helix</keyword>
<name>A0A8D2BIU7_PIG</name>
<sequence>MSILYLATLLNLLISLNSFWVESLGFSIYGIMSFAYSDNFTSSLPIWISFISFICLIAVASTSNTMLNKTFIFFGVPVVAQWLMNPTGIHEEMDSIPGLAQWAKAPALL</sequence>
<keyword evidence="1" id="KW-0472">Membrane</keyword>
<dbReference type="Ensembl" id="ENSSSCT00060052864.1">
    <property type="protein sequence ID" value="ENSSSCP00060022504.1"/>
    <property type="gene ID" value="ENSSSCG00060039110.1"/>
</dbReference>
<evidence type="ECO:0000256" key="1">
    <source>
        <dbReference type="SAM" id="Phobius"/>
    </source>
</evidence>
<dbReference type="Proteomes" id="UP000694723">
    <property type="component" value="Unplaced"/>
</dbReference>
<dbReference type="AlphaFoldDB" id="A0A8D2BIU7"/>
<organism evidence="2 3">
    <name type="scientific">Sus scrofa</name>
    <name type="common">Pig</name>
    <dbReference type="NCBI Taxonomy" id="9823"/>
    <lineage>
        <taxon>Eukaryota</taxon>
        <taxon>Metazoa</taxon>
        <taxon>Chordata</taxon>
        <taxon>Craniata</taxon>
        <taxon>Vertebrata</taxon>
        <taxon>Euteleostomi</taxon>
        <taxon>Mammalia</taxon>
        <taxon>Eutheria</taxon>
        <taxon>Laurasiatheria</taxon>
        <taxon>Artiodactyla</taxon>
        <taxon>Suina</taxon>
        <taxon>Suidae</taxon>
        <taxon>Sus</taxon>
    </lineage>
</organism>
<proteinExistence type="predicted"/>
<protein>
    <submittedName>
        <fullName evidence="2">Uncharacterized protein</fullName>
    </submittedName>
</protein>
<evidence type="ECO:0000313" key="2">
    <source>
        <dbReference type="Ensembl" id="ENSSSCP00060022504.1"/>
    </source>
</evidence>